<dbReference type="EMBL" id="CP015378">
    <property type="protein sequence ID" value="ANC79285.1"/>
    <property type="molecule type" value="Genomic_DNA"/>
</dbReference>
<evidence type="ECO:0000256" key="5">
    <source>
        <dbReference type="ARBA" id="ARBA00023136"/>
    </source>
</evidence>
<name>A0A168WDG9_9BACL</name>
<dbReference type="InterPro" id="IPR001123">
    <property type="entry name" value="LeuE-type"/>
</dbReference>
<reference evidence="7 8" key="1">
    <citation type="submission" date="2016-04" db="EMBL/GenBank/DDBJ databases">
        <title>Complete genome sequence of Fictibacillus phosphorivorans G25-29, a strain toxic to nematodes.</title>
        <authorList>
            <person name="Zheng Z."/>
        </authorList>
    </citation>
    <scope>NUCLEOTIDE SEQUENCE [LARGE SCALE GENOMIC DNA]</scope>
    <source>
        <strain evidence="7 8">G25-29</strain>
    </source>
</reference>
<dbReference type="PANTHER" id="PTHR30086:SF20">
    <property type="entry name" value="ARGININE EXPORTER PROTEIN ARGO-RELATED"/>
    <property type="match status" value="1"/>
</dbReference>
<evidence type="ECO:0000256" key="4">
    <source>
        <dbReference type="ARBA" id="ARBA00022989"/>
    </source>
</evidence>
<sequence length="196" mass="20948">MGISIAAPVGPIGVLCMQRTLTQGRVVGIVSGLGAACADVIYGLIAGLGLTMVSPFIMSHKLWIQLIGGVFLLYLGLKILTSKARPMDGTPQKSSRLTSAFFTTFLQTLTNPMTILSFAAIFAGLGIVNTHTSTISSITLIVGIFCGSTAWWLFLTFIVSMMSKRMNQQHMVMINVISGIIIGLFGVFSLIRLMIG</sequence>
<dbReference type="AlphaFoldDB" id="A0A168WDG9"/>
<proteinExistence type="predicted"/>
<feature type="transmembrane region" description="Helical" evidence="6">
    <location>
        <begin position="172"/>
        <end position="195"/>
    </location>
</feature>
<feature type="transmembrane region" description="Helical" evidence="6">
    <location>
        <begin position="101"/>
        <end position="128"/>
    </location>
</feature>
<evidence type="ECO:0000313" key="7">
    <source>
        <dbReference type="EMBL" id="ANC79285.1"/>
    </source>
</evidence>
<evidence type="ECO:0000256" key="2">
    <source>
        <dbReference type="ARBA" id="ARBA00022475"/>
    </source>
</evidence>
<keyword evidence="2" id="KW-1003">Cell membrane</keyword>
<evidence type="ECO:0000256" key="3">
    <source>
        <dbReference type="ARBA" id="ARBA00022692"/>
    </source>
</evidence>
<gene>
    <name evidence="7" type="ORF">ABE65_005220</name>
</gene>
<dbReference type="PANTHER" id="PTHR30086">
    <property type="entry name" value="ARGININE EXPORTER PROTEIN ARGO"/>
    <property type="match status" value="1"/>
</dbReference>
<organism evidence="7 8">
    <name type="scientific">Fictibacillus phosphorivorans</name>
    <dbReference type="NCBI Taxonomy" id="1221500"/>
    <lineage>
        <taxon>Bacteria</taxon>
        <taxon>Bacillati</taxon>
        <taxon>Bacillota</taxon>
        <taxon>Bacilli</taxon>
        <taxon>Bacillales</taxon>
        <taxon>Fictibacillaceae</taxon>
        <taxon>Fictibacillus</taxon>
    </lineage>
</organism>
<keyword evidence="5 6" id="KW-0472">Membrane</keyword>
<keyword evidence="4 6" id="KW-1133">Transmembrane helix</keyword>
<keyword evidence="8" id="KW-1185">Reference proteome</keyword>
<feature type="transmembrane region" description="Helical" evidence="6">
    <location>
        <begin position="134"/>
        <end position="160"/>
    </location>
</feature>
<protein>
    <submittedName>
        <fullName evidence="7">Lysine transporter LysE</fullName>
    </submittedName>
</protein>
<feature type="transmembrane region" description="Helical" evidence="6">
    <location>
        <begin position="62"/>
        <end position="80"/>
    </location>
</feature>
<dbReference type="GO" id="GO:0005886">
    <property type="term" value="C:plasma membrane"/>
    <property type="evidence" value="ECO:0007669"/>
    <property type="project" value="UniProtKB-SubCell"/>
</dbReference>
<dbReference type="KEGG" id="fpn:ABE65_005220"/>
<dbReference type="STRING" id="1221500.ABE65_005220"/>
<dbReference type="Pfam" id="PF01810">
    <property type="entry name" value="LysE"/>
    <property type="match status" value="1"/>
</dbReference>
<comment type="subcellular location">
    <subcellularLocation>
        <location evidence="1">Cell membrane</location>
        <topology evidence="1">Multi-pass membrane protein</topology>
    </subcellularLocation>
</comment>
<dbReference type="Proteomes" id="UP000076623">
    <property type="component" value="Chromosome"/>
</dbReference>
<feature type="transmembrane region" description="Helical" evidence="6">
    <location>
        <begin position="26"/>
        <end position="50"/>
    </location>
</feature>
<evidence type="ECO:0000256" key="6">
    <source>
        <dbReference type="SAM" id="Phobius"/>
    </source>
</evidence>
<evidence type="ECO:0000256" key="1">
    <source>
        <dbReference type="ARBA" id="ARBA00004651"/>
    </source>
</evidence>
<dbReference type="GO" id="GO:0015171">
    <property type="term" value="F:amino acid transmembrane transporter activity"/>
    <property type="evidence" value="ECO:0007669"/>
    <property type="project" value="TreeGrafter"/>
</dbReference>
<evidence type="ECO:0000313" key="8">
    <source>
        <dbReference type="Proteomes" id="UP000076623"/>
    </source>
</evidence>
<keyword evidence="3 6" id="KW-0812">Transmembrane</keyword>
<accession>A0A168WDG9</accession>